<comment type="caution">
    <text evidence="1">The sequence shown here is derived from an EMBL/GenBank/DDBJ whole genome shotgun (WGS) entry which is preliminary data.</text>
</comment>
<keyword evidence="2" id="KW-1185">Reference proteome</keyword>
<proteinExistence type="predicted"/>
<dbReference type="Proteomes" id="UP000823561">
    <property type="component" value="Chromosome 7"/>
</dbReference>
<protein>
    <submittedName>
        <fullName evidence="1">Uncharacterized protein</fullName>
    </submittedName>
</protein>
<dbReference type="EMBL" id="JADWDJ010000007">
    <property type="protein sequence ID" value="KAG5278982.1"/>
    <property type="molecule type" value="Genomic_DNA"/>
</dbReference>
<sequence>MTHSIHQKLLKSLYTPDDMKQFLSARNGTLLAAISEHVSVELLRQQGFQFDPTSAVRPPLGISTPNASPAVQPPPGFPIPGDVPLMLGPRAEVYLFDVSAGLQPPSRPLTDLAHSKVRSQVPGGEVVDEAEAFDRVNHICVHNKSQTIASNDPKDVQIEADPLSGRVKIRRRGVKGFLQKNKEGIDMLCNHQ</sequence>
<evidence type="ECO:0000313" key="2">
    <source>
        <dbReference type="Proteomes" id="UP000823561"/>
    </source>
</evidence>
<evidence type="ECO:0000313" key="1">
    <source>
        <dbReference type="EMBL" id="KAG5278982.1"/>
    </source>
</evidence>
<accession>A0AAV6GZ67</accession>
<dbReference type="AlphaFoldDB" id="A0AAV6GZ67"/>
<reference evidence="1" key="1">
    <citation type="submission" date="2020-10" db="EMBL/GenBank/DDBJ databases">
        <title>Chromosome-scale genome assembly of the Allis shad, Alosa alosa.</title>
        <authorList>
            <person name="Margot Z."/>
            <person name="Christophe K."/>
            <person name="Cabau C."/>
            <person name="Louis A."/>
            <person name="Berthelot C."/>
            <person name="Parey E."/>
            <person name="Roest Crollius H."/>
            <person name="Montfort J."/>
            <person name="Robinson-Rechavi M."/>
            <person name="Bucao C."/>
            <person name="Bouchez O."/>
            <person name="Gislard M."/>
            <person name="Lluch J."/>
            <person name="Milhes M."/>
            <person name="Lampietro C."/>
            <person name="Lopez Roques C."/>
            <person name="Donnadieu C."/>
            <person name="Braasch I."/>
            <person name="Desvignes T."/>
            <person name="Postlethwait J."/>
            <person name="Bobe J."/>
            <person name="Guiguen Y."/>
        </authorList>
    </citation>
    <scope>NUCLEOTIDE SEQUENCE</scope>
    <source>
        <strain evidence="1">M-15738</strain>
        <tissue evidence="1">Blood</tissue>
    </source>
</reference>
<organism evidence="1 2">
    <name type="scientific">Alosa alosa</name>
    <name type="common">allis shad</name>
    <dbReference type="NCBI Taxonomy" id="278164"/>
    <lineage>
        <taxon>Eukaryota</taxon>
        <taxon>Metazoa</taxon>
        <taxon>Chordata</taxon>
        <taxon>Craniata</taxon>
        <taxon>Vertebrata</taxon>
        <taxon>Euteleostomi</taxon>
        <taxon>Actinopterygii</taxon>
        <taxon>Neopterygii</taxon>
        <taxon>Teleostei</taxon>
        <taxon>Clupei</taxon>
        <taxon>Clupeiformes</taxon>
        <taxon>Clupeoidei</taxon>
        <taxon>Clupeidae</taxon>
        <taxon>Alosa</taxon>
    </lineage>
</organism>
<name>A0AAV6GZ67_9TELE</name>
<gene>
    <name evidence="1" type="ORF">AALO_G00104840</name>
</gene>